<feature type="transmembrane region" description="Helical" evidence="6">
    <location>
        <begin position="135"/>
        <end position="154"/>
    </location>
</feature>
<evidence type="ECO:0000256" key="1">
    <source>
        <dbReference type="ARBA" id="ARBA00004651"/>
    </source>
</evidence>
<evidence type="ECO:0000259" key="7">
    <source>
        <dbReference type="Pfam" id="PF00884"/>
    </source>
</evidence>
<keyword evidence="5 6" id="KW-0472">Membrane</keyword>
<dbReference type="Proteomes" id="UP000582090">
    <property type="component" value="Unassembled WGS sequence"/>
</dbReference>
<feature type="transmembrane region" description="Helical" evidence="6">
    <location>
        <begin position="174"/>
        <end position="193"/>
    </location>
</feature>
<keyword evidence="9" id="KW-1185">Reference proteome</keyword>
<dbReference type="Gene3D" id="3.40.720.10">
    <property type="entry name" value="Alkaline Phosphatase, subunit A"/>
    <property type="match status" value="1"/>
</dbReference>
<reference evidence="8 9" key="1">
    <citation type="submission" date="2020-08" db="EMBL/GenBank/DDBJ databases">
        <title>Genomic Encyclopedia of Type Strains, Phase IV (KMG-IV): sequencing the most valuable type-strain genomes for metagenomic binning, comparative biology and taxonomic classification.</title>
        <authorList>
            <person name="Goeker M."/>
        </authorList>
    </citation>
    <scope>NUCLEOTIDE SEQUENCE [LARGE SCALE GENOMIC DNA]</scope>
    <source>
        <strain evidence="8 9">DSM 26575</strain>
    </source>
</reference>
<evidence type="ECO:0000256" key="2">
    <source>
        <dbReference type="ARBA" id="ARBA00022475"/>
    </source>
</evidence>
<feature type="transmembrane region" description="Helical" evidence="6">
    <location>
        <begin position="82"/>
        <end position="99"/>
    </location>
</feature>
<dbReference type="Pfam" id="PF00884">
    <property type="entry name" value="Sulfatase"/>
    <property type="match status" value="1"/>
</dbReference>
<evidence type="ECO:0000256" key="6">
    <source>
        <dbReference type="SAM" id="Phobius"/>
    </source>
</evidence>
<organism evidence="8 9">
    <name type="scientific">Rhizobium metallidurans</name>
    <dbReference type="NCBI Taxonomy" id="1265931"/>
    <lineage>
        <taxon>Bacteria</taxon>
        <taxon>Pseudomonadati</taxon>
        <taxon>Pseudomonadota</taxon>
        <taxon>Alphaproteobacteria</taxon>
        <taxon>Hyphomicrobiales</taxon>
        <taxon>Rhizobiaceae</taxon>
        <taxon>Rhizobium/Agrobacterium group</taxon>
        <taxon>Rhizobium</taxon>
    </lineage>
</organism>
<feature type="domain" description="Sulfatase N-terminal" evidence="7">
    <location>
        <begin position="260"/>
        <end position="552"/>
    </location>
</feature>
<keyword evidence="2" id="KW-1003">Cell membrane</keyword>
<proteinExistence type="predicted"/>
<keyword evidence="4 6" id="KW-1133">Transmembrane helix</keyword>
<keyword evidence="8" id="KW-0808">Transferase</keyword>
<sequence length="631" mass="71137">MREAVLYGGVGSQTRPSILRGSITVALTAVMALLATFSVEVISRGGVTDVGTFLTSMARPGMTTVVMLTVVMLCVDAALGRRFLSALVVLPLVLVPALISNQKQHYLSDPLYPSDMLFGRQILELLPVMVRDRPMTAVAVAVGILLSVTGLLLAWRHAWRRLPKMTSRNRIRNLCLTVPVIAAFGSLMDYSQYSYIRDRLQVVPMMWDQKENYRSNGFILAFIFNIPMADVASPTGFGTQALDAIPSRNYGYIKGPSDKPDVIMLMSESFWDPTRLKTLEFQQDPMPTIRAAQSGHVFSPEFGGMTSNVEFEALTGFSNAFLPYGSIPYQQYIRNDVPSLATFFRGEGYAARALHPFSGWFWNRNEVYKNFGFEEFRTEETMPAMEKRGIFASDDSLMREIMQEADGLDQPFFFFGVTLQGHGPYEANRYASNTVDITGSLTDADRATLGTYTQGIKEADDSFRMLTEWASRRDRETIIVLWGDHLPPLGSVYTNTGYMPDQVATRRASVDVMKQEHETPLVIWSNRKGVKQDVGTISPSQLPYHLLKFAGYEHPFYTGFLGRVQKKYPVVDRYQLIARDNTASPDWIRDAKTVDPLVRDYRYLQYDVMFGKGQSIERFFPQHAWLKAEGT</sequence>
<dbReference type="GO" id="GO:0016740">
    <property type="term" value="F:transferase activity"/>
    <property type="evidence" value="ECO:0007669"/>
    <property type="project" value="UniProtKB-KW"/>
</dbReference>
<dbReference type="EMBL" id="JACIDW010000019">
    <property type="protein sequence ID" value="MBB3966598.1"/>
    <property type="molecule type" value="Genomic_DNA"/>
</dbReference>
<evidence type="ECO:0000313" key="8">
    <source>
        <dbReference type="EMBL" id="MBB3966598.1"/>
    </source>
</evidence>
<keyword evidence="3 6" id="KW-0812">Transmembrane</keyword>
<evidence type="ECO:0000256" key="3">
    <source>
        <dbReference type="ARBA" id="ARBA00022692"/>
    </source>
</evidence>
<dbReference type="PANTHER" id="PTHR47371:SF3">
    <property type="entry name" value="PHOSPHOGLYCEROL TRANSFERASE I"/>
    <property type="match status" value="1"/>
</dbReference>
<comment type="subcellular location">
    <subcellularLocation>
        <location evidence="1">Cell membrane</location>
        <topology evidence="1">Multi-pass membrane protein</topology>
    </subcellularLocation>
</comment>
<evidence type="ECO:0000256" key="5">
    <source>
        <dbReference type="ARBA" id="ARBA00023136"/>
    </source>
</evidence>
<dbReference type="InterPro" id="IPR017850">
    <property type="entry name" value="Alkaline_phosphatase_core_sf"/>
</dbReference>
<dbReference type="SUPFAM" id="SSF53649">
    <property type="entry name" value="Alkaline phosphatase-like"/>
    <property type="match status" value="1"/>
</dbReference>
<gene>
    <name evidence="8" type="ORF">GGQ67_004286</name>
</gene>
<dbReference type="PANTHER" id="PTHR47371">
    <property type="entry name" value="LIPOTEICHOIC ACID SYNTHASE"/>
    <property type="match status" value="1"/>
</dbReference>
<dbReference type="RefSeq" id="WP_246400256.1">
    <property type="nucleotide sequence ID" value="NZ_JACIDW010000019.1"/>
</dbReference>
<dbReference type="AlphaFoldDB" id="A0A7W6CT21"/>
<evidence type="ECO:0000256" key="4">
    <source>
        <dbReference type="ARBA" id="ARBA00022989"/>
    </source>
</evidence>
<accession>A0A7W6CT21</accession>
<dbReference type="InterPro" id="IPR000917">
    <property type="entry name" value="Sulfatase_N"/>
</dbReference>
<evidence type="ECO:0000313" key="9">
    <source>
        <dbReference type="Proteomes" id="UP000582090"/>
    </source>
</evidence>
<feature type="transmembrane region" description="Helical" evidence="6">
    <location>
        <begin position="18"/>
        <end position="37"/>
    </location>
</feature>
<dbReference type="InterPro" id="IPR050448">
    <property type="entry name" value="OpgB/LTA_synthase_biosynth"/>
</dbReference>
<name>A0A7W6CT21_9HYPH</name>
<protein>
    <submittedName>
        <fullName evidence="8">Phosphoglycerol transferase MdoB-like AlkP superfamily enzyme</fullName>
    </submittedName>
</protein>
<dbReference type="GO" id="GO:0005886">
    <property type="term" value="C:plasma membrane"/>
    <property type="evidence" value="ECO:0007669"/>
    <property type="project" value="UniProtKB-SubCell"/>
</dbReference>
<feature type="transmembrane region" description="Helical" evidence="6">
    <location>
        <begin position="57"/>
        <end position="75"/>
    </location>
</feature>
<comment type="caution">
    <text evidence="8">The sequence shown here is derived from an EMBL/GenBank/DDBJ whole genome shotgun (WGS) entry which is preliminary data.</text>
</comment>
<dbReference type="CDD" id="cd16015">
    <property type="entry name" value="LTA_synthase"/>
    <property type="match status" value="1"/>
</dbReference>